<dbReference type="AlphaFoldDB" id="A0A316YFE0"/>
<evidence type="ECO:0000256" key="1">
    <source>
        <dbReference type="SAM" id="MobiDB-lite"/>
    </source>
</evidence>
<name>A0A316YFE0_9BASI</name>
<keyword evidence="3" id="KW-1185">Reference proteome</keyword>
<evidence type="ECO:0000313" key="2">
    <source>
        <dbReference type="EMBL" id="PWN87929.1"/>
    </source>
</evidence>
<dbReference type="EMBL" id="KZ819639">
    <property type="protein sequence ID" value="PWN87929.1"/>
    <property type="molecule type" value="Genomic_DNA"/>
</dbReference>
<sequence length="98" mass="10462">MVMKRAAGLAPGFLSLQAGPVQVRGLHFILLSARTRGGRANKDRPKSESGKIGPRIQDDCRSALVGQGQPSKSGQYCGSWRLNARRSCSSCTSRTADS</sequence>
<dbReference type="InParanoid" id="A0A316YFE0"/>
<gene>
    <name evidence="2" type="ORF">FA10DRAFT_180723</name>
</gene>
<evidence type="ECO:0000313" key="3">
    <source>
        <dbReference type="Proteomes" id="UP000245768"/>
    </source>
</evidence>
<feature type="compositionally biased region" description="Basic and acidic residues" evidence="1">
    <location>
        <begin position="40"/>
        <end position="49"/>
    </location>
</feature>
<organism evidence="2 3">
    <name type="scientific">Acaromyces ingoldii</name>
    <dbReference type="NCBI Taxonomy" id="215250"/>
    <lineage>
        <taxon>Eukaryota</taxon>
        <taxon>Fungi</taxon>
        <taxon>Dikarya</taxon>
        <taxon>Basidiomycota</taxon>
        <taxon>Ustilaginomycotina</taxon>
        <taxon>Exobasidiomycetes</taxon>
        <taxon>Exobasidiales</taxon>
        <taxon>Cryptobasidiaceae</taxon>
        <taxon>Acaromyces</taxon>
    </lineage>
</organism>
<reference evidence="2 3" key="1">
    <citation type="journal article" date="2018" name="Mol. Biol. Evol.">
        <title>Broad Genomic Sampling Reveals a Smut Pathogenic Ancestry of the Fungal Clade Ustilaginomycotina.</title>
        <authorList>
            <person name="Kijpornyongpan T."/>
            <person name="Mondo S.J."/>
            <person name="Barry K."/>
            <person name="Sandor L."/>
            <person name="Lee J."/>
            <person name="Lipzen A."/>
            <person name="Pangilinan J."/>
            <person name="LaButti K."/>
            <person name="Hainaut M."/>
            <person name="Henrissat B."/>
            <person name="Grigoriev I.V."/>
            <person name="Spatafora J.W."/>
            <person name="Aime M.C."/>
        </authorList>
    </citation>
    <scope>NUCLEOTIDE SEQUENCE [LARGE SCALE GENOMIC DNA]</scope>
    <source>
        <strain evidence="2 3">MCA 4198</strain>
    </source>
</reference>
<dbReference type="RefSeq" id="XP_025375127.1">
    <property type="nucleotide sequence ID" value="XM_025518293.1"/>
</dbReference>
<dbReference type="GeneID" id="37040209"/>
<protein>
    <submittedName>
        <fullName evidence="2">Uncharacterized protein</fullName>
    </submittedName>
</protein>
<dbReference type="Proteomes" id="UP000245768">
    <property type="component" value="Unassembled WGS sequence"/>
</dbReference>
<accession>A0A316YFE0</accession>
<proteinExistence type="predicted"/>
<feature type="region of interest" description="Disordered" evidence="1">
    <location>
        <begin position="35"/>
        <end position="56"/>
    </location>
</feature>